<dbReference type="AlphaFoldDB" id="A0A1V6P6S9"/>
<dbReference type="SUPFAM" id="SSF56672">
    <property type="entry name" value="DNA/RNA polymerases"/>
    <property type="match status" value="1"/>
</dbReference>
<proteinExistence type="predicted"/>
<dbReference type="Pfam" id="PF25597">
    <property type="entry name" value="SH3_retrovirus"/>
    <property type="match status" value="1"/>
</dbReference>
<evidence type="ECO:0000259" key="2">
    <source>
        <dbReference type="Pfam" id="PF07727"/>
    </source>
</evidence>
<organism evidence="4 5">
    <name type="scientific">Penicillium antarcticum</name>
    <dbReference type="NCBI Taxonomy" id="416450"/>
    <lineage>
        <taxon>Eukaryota</taxon>
        <taxon>Fungi</taxon>
        <taxon>Dikarya</taxon>
        <taxon>Ascomycota</taxon>
        <taxon>Pezizomycotina</taxon>
        <taxon>Eurotiomycetes</taxon>
        <taxon>Eurotiomycetidae</taxon>
        <taxon>Eurotiales</taxon>
        <taxon>Aspergillaceae</taxon>
        <taxon>Penicillium</taxon>
    </lineage>
</organism>
<evidence type="ECO:0000259" key="3">
    <source>
        <dbReference type="Pfam" id="PF25597"/>
    </source>
</evidence>
<feature type="compositionally biased region" description="Basic and acidic residues" evidence="1">
    <location>
        <begin position="396"/>
        <end position="411"/>
    </location>
</feature>
<dbReference type="Proteomes" id="UP000191672">
    <property type="component" value="Unassembled WGS sequence"/>
</dbReference>
<dbReference type="InterPro" id="IPR012337">
    <property type="entry name" value="RNaseH-like_sf"/>
</dbReference>
<dbReference type="GO" id="GO:0003676">
    <property type="term" value="F:nucleic acid binding"/>
    <property type="evidence" value="ECO:0007669"/>
    <property type="project" value="InterPro"/>
</dbReference>
<comment type="caution">
    <text evidence="4">The sequence shown here is derived from an EMBL/GenBank/DDBJ whole genome shotgun (WGS) entry which is preliminary data.</text>
</comment>
<evidence type="ECO:0000313" key="5">
    <source>
        <dbReference type="Proteomes" id="UP000191672"/>
    </source>
</evidence>
<feature type="compositionally biased region" description="Polar residues" evidence="1">
    <location>
        <begin position="358"/>
        <end position="369"/>
    </location>
</feature>
<dbReference type="STRING" id="416450.A0A1V6P6S9"/>
<dbReference type="Gene3D" id="3.30.420.10">
    <property type="entry name" value="Ribonuclease H-like superfamily/Ribonuclease H"/>
    <property type="match status" value="2"/>
</dbReference>
<evidence type="ECO:0000256" key="1">
    <source>
        <dbReference type="SAM" id="MobiDB-lite"/>
    </source>
</evidence>
<dbReference type="InterPro" id="IPR013103">
    <property type="entry name" value="RVT_2"/>
</dbReference>
<feature type="compositionally biased region" description="Low complexity" evidence="1">
    <location>
        <begin position="370"/>
        <end position="387"/>
    </location>
</feature>
<feature type="non-terminal residue" evidence="4">
    <location>
        <position position="1"/>
    </location>
</feature>
<protein>
    <submittedName>
        <fullName evidence="4">Uncharacterized protein</fullName>
    </submittedName>
</protein>
<dbReference type="InterPro" id="IPR057670">
    <property type="entry name" value="SH3_retrovirus"/>
</dbReference>
<dbReference type="EMBL" id="MDYN01000224">
    <property type="protein sequence ID" value="OQD72700.1"/>
    <property type="molecule type" value="Genomic_DNA"/>
</dbReference>
<sequence>KLAELVDGIKIIGQHVDDAAGNPERCEVCQMTSAKRQISRRAHGTKYGRYGRIHFDLVQIETAYNDDKWMTHFYLEGIRLHAASTHQKKSGCQDAVKNFVAFAITQLKLPIRAFRYDNERAAGRTVEDFLRECGFIVEHSVVGTPEMNSFGERSGGVIIARARALLLEAGLPKALWPEAVKAAVYIINRSPTKLPNGQWIIPYAEATGIDHMQPKQRINLSNLRLYGCRAYVRRQDIPKSHKMEPRADIGYLVGYTASNIWRVWFPHRGAVREVRDVVFDENLRYDPKELVKPPISDVIEAMPWEIGEDEHEDIEQLTQRVSQPETNEPASESTQQSPEAIPDVQRQENAFEPPKSPGQPQQTVTPSLTPSAEPQLLPAPQAQQPSQGAFPGDRGPAQHETARPRAPRDIVGDVSDQNIVSGARKRKPVDQAFTAALEEPEDYHEGVLAAFATGLNAPHLHNLVHRDDLPSEPQNWKEMINHQYHKGFLAAAGLEIDTLTRKNTFEVVQRPTDRSIQILPLKWVFTYKFDSNGFLSKLKARLCVRGDLQRMTAEEKYSATLAARTARAVFALVAAFDLDTYQYDAVNAFLNSLLDEVVYVSLPPGFEKDGKAKCWKLLRALYGLRKSPRLWQREASKIFTSLGLQVVQEDICLFAADGIMVFFYVDDIIIVNHSSKHAAAKHLREELNRHWELRDMGEAQWFLGIRIIRDRQQMALWLCQDSYISSMAHRYHLTGSRRYDTPLPSTPLKPFDGQATPQQIHEYQEKVGSAQYATTITRPDSAKATATLAQFLTNPGPQHLDAINRVISYLDSTRTSAIAYRARDRSQKNCQIPEAVQFFSDASFADNPDRKSSEGYTCMMFGGPVDWKASKQRTVTTSTTEAELLAVSEAARTVAMWKRLFKAIRFDPEHELNIKCDNQQTIGILEKETPQLRTKLRHVDIHQHWLRQEVQSKRITVHWVKTADMVADGLTKLLPRQKHLEFMQSMVCSQSSSFGATVKGGFKEVSLSQIDLPDNELATIHRVISFLYVQDYGEMDHLGFLMAVLSGNIDPHKVMRNNLLVYMASDKFDHSPIENLAVNRNVTGFVIVMF</sequence>
<dbReference type="PANTHER" id="PTHR11439">
    <property type="entry name" value="GAG-POL-RELATED RETROTRANSPOSON"/>
    <property type="match status" value="1"/>
</dbReference>
<gene>
    <name evidence="4" type="ORF">PENANT_c224G06134</name>
</gene>
<name>A0A1V6P6S9_9EURO</name>
<feature type="domain" description="Reverse transcriptase Ty1/copia-type" evidence="2">
    <location>
        <begin position="503"/>
        <end position="743"/>
    </location>
</feature>
<feature type="region of interest" description="Disordered" evidence="1">
    <location>
        <begin position="316"/>
        <end position="426"/>
    </location>
</feature>
<dbReference type="Pfam" id="PF07727">
    <property type="entry name" value="RVT_2"/>
    <property type="match status" value="1"/>
</dbReference>
<reference evidence="5" key="1">
    <citation type="journal article" date="2017" name="Nat. Microbiol.">
        <title>Global analysis of biosynthetic gene clusters reveals vast potential of secondary metabolite production in Penicillium species.</title>
        <authorList>
            <person name="Nielsen J.C."/>
            <person name="Grijseels S."/>
            <person name="Prigent S."/>
            <person name="Ji B."/>
            <person name="Dainat J."/>
            <person name="Nielsen K.F."/>
            <person name="Frisvad J.C."/>
            <person name="Workman M."/>
            <person name="Nielsen J."/>
        </authorList>
    </citation>
    <scope>NUCLEOTIDE SEQUENCE [LARGE SCALE GENOMIC DNA]</scope>
    <source>
        <strain evidence="5">IBT 31811</strain>
    </source>
</reference>
<dbReference type="InterPro" id="IPR036397">
    <property type="entry name" value="RNaseH_sf"/>
</dbReference>
<feature type="compositionally biased region" description="Polar residues" evidence="1">
    <location>
        <begin position="316"/>
        <end position="338"/>
    </location>
</feature>
<dbReference type="InterPro" id="IPR043502">
    <property type="entry name" value="DNA/RNA_pol_sf"/>
</dbReference>
<dbReference type="SUPFAM" id="SSF53098">
    <property type="entry name" value="Ribonuclease H-like"/>
    <property type="match status" value="1"/>
</dbReference>
<accession>A0A1V6P6S9</accession>
<evidence type="ECO:0000313" key="4">
    <source>
        <dbReference type="EMBL" id="OQD72700.1"/>
    </source>
</evidence>
<feature type="domain" description="Retroviral polymerase SH3-like" evidence="3">
    <location>
        <begin position="228"/>
        <end position="289"/>
    </location>
</feature>
<dbReference type="PANTHER" id="PTHR11439:SF438">
    <property type="entry name" value="REVERSE TRANSCRIPTASE TY1_COPIA-TYPE DOMAIN-CONTAINING PROTEIN"/>
    <property type="match status" value="1"/>
</dbReference>
<keyword evidence="5" id="KW-1185">Reference proteome</keyword>
<dbReference type="CDD" id="cd09272">
    <property type="entry name" value="RNase_HI_RT_Ty1"/>
    <property type="match status" value="1"/>
</dbReference>